<feature type="non-terminal residue" evidence="2">
    <location>
        <position position="1"/>
    </location>
</feature>
<feature type="compositionally biased region" description="Low complexity" evidence="1">
    <location>
        <begin position="44"/>
        <end position="58"/>
    </location>
</feature>
<feature type="compositionally biased region" description="Basic and acidic residues" evidence="1">
    <location>
        <begin position="99"/>
        <end position="108"/>
    </location>
</feature>
<dbReference type="EMBL" id="CADCVP010000316">
    <property type="protein sequence ID" value="CAA9517714.1"/>
    <property type="molecule type" value="Genomic_DNA"/>
</dbReference>
<proteinExistence type="predicted"/>
<evidence type="ECO:0000256" key="1">
    <source>
        <dbReference type="SAM" id="MobiDB-lite"/>
    </source>
</evidence>
<reference evidence="2" key="1">
    <citation type="submission" date="2020-02" db="EMBL/GenBank/DDBJ databases">
        <authorList>
            <person name="Meier V. D."/>
        </authorList>
    </citation>
    <scope>NUCLEOTIDE SEQUENCE</scope>
    <source>
        <strain evidence="2">AVDCRST_MAG69</strain>
    </source>
</reference>
<feature type="compositionally biased region" description="Basic residues" evidence="1">
    <location>
        <begin position="334"/>
        <end position="343"/>
    </location>
</feature>
<gene>
    <name evidence="2" type="ORF">AVDCRST_MAG69-2868</name>
</gene>
<feature type="compositionally biased region" description="Low complexity" evidence="1">
    <location>
        <begin position="78"/>
        <end position="98"/>
    </location>
</feature>
<feature type="compositionally biased region" description="Basic and acidic residues" evidence="1">
    <location>
        <begin position="277"/>
        <end position="287"/>
    </location>
</feature>
<feature type="non-terminal residue" evidence="2">
    <location>
        <position position="343"/>
    </location>
</feature>
<feature type="compositionally biased region" description="Basic and acidic residues" evidence="1">
    <location>
        <begin position="64"/>
        <end position="77"/>
    </location>
</feature>
<feature type="compositionally biased region" description="Low complexity" evidence="1">
    <location>
        <begin position="235"/>
        <end position="246"/>
    </location>
</feature>
<name>A0A6J4T9J4_9ACTN</name>
<feature type="region of interest" description="Disordered" evidence="1">
    <location>
        <begin position="1"/>
        <end position="343"/>
    </location>
</feature>
<accession>A0A6J4T9J4</accession>
<sequence>ALSPTGAAAGQGGRRLRRQRYARGLQGAGRGSRRGLWSLDRPQRAGGPRGARIAGPSAHLGGEGTDRLRPPVLRRPDTAATPRGRAGRATGGSAVAGAPRDRRGDAHHQRGALAGHQPAGDRLGAADPRHHHPPHRGPAAAAAGADGGGHHFHGRGDQAGLHVRAAGRSGPCPVVGELPERDARRPRDRRPHAELPPQRLRARAHGACLPRHHPARFHPARADRGRRSLRRGRRAPAGGVPLAGRLPTERAHEPARAQALAARAPADRARRARGLRPHREREHRSRPADAGAGGGQLRSAAAKSGHRVRDRPHPHGLRPDHPGGARDGLPALALRRRRIRGRL</sequence>
<feature type="compositionally biased region" description="Basic residues" evidence="1">
    <location>
        <begin position="200"/>
        <end position="219"/>
    </location>
</feature>
<dbReference type="AlphaFoldDB" id="A0A6J4T9J4"/>
<evidence type="ECO:0000313" key="2">
    <source>
        <dbReference type="EMBL" id="CAA9517714.1"/>
    </source>
</evidence>
<feature type="compositionally biased region" description="Basic and acidic residues" evidence="1">
    <location>
        <begin position="311"/>
        <end position="324"/>
    </location>
</feature>
<protein>
    <submittedName>
        <fullName evidence="2">Heat-inducible transcription repressor HrcA</fullName>
    </submittedName>
</protein>
<organism evidence="2">
    <name type="scientific">uncultured Solirubrobacteraceae bacterium</name>
    <dbReference type="NCBI Taxonomy" id="1162706"/>
    <lineage>
        <taxon>Bacteria</taxon>
        <taxon>Bacillati</taxon>
        <taxon>Actinomycetota</taxon>
        <taxon>Thermoleophilia</taxon>
        <taxon>Solirubrobacterales</taxon>
        <taxon>Solirubrobacteraceae</taxon>
        <taxon>environmental samples</taxon>
    </lineage>
</organism>